<organism evidence="2 3">
    <name type="scientific">Polyporus arcularius HHB13444</name>
    <dbReference type="NCBI Taxonomy" id="1314778"/>
    <lineage>
        <taxon>Eukaryota</taxon>
        <taxon>Fungi</taxon>
        <taxon>Dikarya</taxon>
        <taxon>Basidiomycota</taxon>
        <taxon>Agaricomycotina</taxon>
        <taxon>Agaricomycetes</taxon>
        <taxon>Polyporales</taxon>
        <taxon>Polyporaceae</taxon>
        <taxon>Polyporus</taxon>
    </lineage>
</organism>
<protein>
    <submittedName>
        <fullName evidence="2">Uncharacterized protein</fullName>
    </submittedName>
</protein>
<reference evidence="2 3" key="1">
    <citation type="journal article" date="2019" name="Nat. Ecol. Evol.">
        <title>Megaphylogeny resolves global patterns of mushroom evolution.</title>
        <authorList>
            <person name="Varga T."/>
            <person name="Krizsan K."/>
            <person name="Foldi C."/>
            <person name="Dima B."/>
            <person name="Sanchez-Garcia M."/>
            <person name="Sanchez-Ramirez S."/>
            <person name="Szollosi G.J."/>
            <person name="Szarkandi J.G."/>
            <person name="Papp V."/>
            <person name="Albert L."/>
            <person name="Andreopoulos W."/>
            <person name="Angelini C."/>
            <person name="Antonin V."/>
            <person name="Barry K.W."/>
            <person name="Bougher N.L."/>
            <person name="Buchanan P."/>
            <person name="Buyck B."/>
            <person name="Bense V."/>
            <person name="Catcheside P."/>
            <person name="Chovatia M."/>
            <person name="Cooper J."/>
            <person name="Damon W."/>
            <person name="Desjardin D."/>
            <person name="Finy P."/>
            <person name="Geml J."/>
            <person name="Haridas S."/>
            <person name="Hughes K."/>
            <person name="Justo A."/>
            <person name="Karasinski D."/>
            <person name="Kautmanova I."/>
            <person name="Kiss B."/>
            <person name="Kocsube S."/>
            <person name="Kotiranta H."/>
            <person name="LaButti K.M."/>
            <person name="Lechner B.E."/>
            <person name="Liimatainen K."/>
            <person name="Lipzen A."/>
            <person name="Lukacs Z."/>
            <person name="Mihaltcheva S."/>
            <person name="Morgado L.N."/>
            <person name="Niskanen T."/>
            <person name="Noordeloos M.E."/>
            <person name="Ohm R.A."/>
            <person name="Ortiz-Santana B."/>
            <person name="Ovrebo C."/>
            <person name="Racz N."/>
            <person name="Riley R."/>
            <person name="Savchenko A."/>
            <person name="Shiryaev A."/>
            <person name="Soop K."/>
            <person name="Spirin V."/>
            <person name="Szebenyi C."/>
            <person name="Tomsovsky M."/>
            <person name="Tulloss R.E."/>
            <person name="Uehling J."/>
            <person name="Grigoriev I.V."/>
            <person name="Vagvolgyi C."/>
            <person name="Papp T."/>
            <person name="Martin F.M."/>
            <person name="Miettinen O."/>
            <person name="Hibbett D.S."/>
            <person name="Nagy L.G."/>
        </authorList>
    </citation>
    <scope>NUCLEOTIDE SEQUENCE [LARGE SCALE GENOMIC DNA]</scope>
    <source>
        <strain evidence="2 3">HHB13444</strain>
    </source>
</reference>
<dbReference type="EMBL" id="ML212015">
    <property type="protein sequence ID" value="TFK79496.1"/>
    <property type="molecule type" value="Genomic_DNA"/>
</dbReference>
<feature type="compositionally biased region" description="Polar residues" evidence="1">
    <location>
        <begin position="1"/>
        <end position="18"/>
    </location>
</feature>
<evidence type="ECO:0000256" key="1">
    <source>
        <dbReference type="SAM" id="MobiDB-lite"/>
    </source>
</evidence>
<proteinExistence type="predicted"/>
<dbReference type="Proteomes" id="UP000308197">
    <property type="component" value="Unassembled WGS sequence"/>
</dbReference>
<keyword evidence="3" id="KW-1185">Reference proteome</keyword>
<dbReference type="InParanoid" id="A0A5C3NPM9"/>
<evidence type="ECO:0000313" key="2">
    <source>
        <dbReference type="EMBL" id="TFK79496.1"/>
    </source>
</evidence>
<name>A0A5C3NPM9_9APHY</name>
<dbReference type="AlphaFoldDB" id="A0A5C3NPM9"/>
<accession>A0A5C3NPM9</accession>
<gene>
    <name evidence="2" type="ORF">K466DRAFT_15046</name>
</gene>
<feature type="region of interest" description="Disordered" evidence="1">
    <location>
        <begin position="1"/>
        <end position="21"/>
    </location>
</feature>
<evidence type="ECO:0000313" key="3">
    <source>
        <dbReference type="Proteomes" id="UP000308197"/>
    </source>
</evidence>
<sequence length="201" mass="21715">MDESASQPPGPPFTSTDIRTTHGLVRYGTGPVRRNEPSAIHDAILFADAPTPDASGSPSTNGNGMKAYRWNLLLAPRPTSSPMLSTGVSGLRYLLHSVQFAIPAQAFLCLTYALSNHAFSSRTGILNACRTSASIPHSRPLPRHLQADFEFRHGFAGVSRRPLLGPRIPSAIARFRTICAICWPRKGSTCPTAPWACLHAE</sequence>